<dbReference type="AlphaFoldDB" id="A0AAV5T6I0"/>
<proteinExistence type="predicted"/>
<accession>A0AAV5T6I0</accession>
<comment type="caution">
    <text evidence="1">The sequence shown here is derived from an EMBL/GenBank/DDBJ whole genome shotgun (WGS) entry which is preliminary data.</text>
</comment>
<keyword evidence="2" id="KW-1185">Reference proteome</keyword>
<gene>
    <name evidence="1" type="ORF">PENTCL1PPCAC_12237</name>
</gene>
<dbReference type="EMBL" id="BTSX01000003">
    <property type="protein sequence ID" value="GMS90062.1"/>
    <property type="molecule type" value="Genomic_DNA"/>
</dbReference>
<dbReference type="Proteomes" id="UP001432027">
    <property type="component" value="Unassembled WGS sequence"/>
</dbReference>
<name>A0AAV5T6I0_9BILA</name>
<sequence>RDGTRPSCWKSSCRSLPGWSRGSAPYFLLLFRGPFTVNRHQFHLESVFLPRHIDRSVDFRLSQ</sequence>
<organism evidence="1 2">
    <name type="scientific">Pristionchus entomophagus</name>
    <dbReference type="NCBI Taxonomy" id="358040"/>
    <lineage>
        <taxon>Eukaryota</taxon>
        <taxon>Metazoa</taxon>
        <taxon>Ecdysozoa</taxon>
        <taxon>Nematoda</taxon>
        <taxon>Chromadorea</taxon>
        <taxon>Rhabditida</taxon>
        <taxon>Rhabditina</taxon>
        <taxon>Diplogasteromorpha</taxon>
        <taxon>Diplogasteroidea</taxon>
        <taxon>Neodiplogasteridae</taxon>
        <taxon>Pristionchus</taxon>
    </lineage>
</organism>
<reference evidence="1" key="1">
    <citation type="submission" date="2023-10" db="EMBL/GenBank/DDBJ databases">
        <title>Genome assembly of Pristionchus species.</title>
        <authorList>
            <person name="Yoshida K."/>
            <person name="Sommer R.J."/>
        </authorList>
    </citation>
    <scope>NUCLEOTIDE SEQUENCE</scope>
    <source>
        <strain evidence="1">RS0144</strain>
    </source>
</reference>
<evidence type="ECO:0000313" key="2">
    <source>
        <dbReference type="Proteomes" id="UP001432027"/>
    </source>
</evidence>
<protein>
    <submittedName>
        <fullName evidence="1">Uncharacterized protein</fullName>
    </submittedName>
</protein>
<evidence type="ECO:0000313" key="1">
    <source>
        <dbReference type="EMBL" id="GMS90062.1"/>
    </source>
</evidence>
<feature type="non-terminal residue" evidence="1">
    <location>
        <position position="1"/>
    </location>
</feature>